<dbReference type="Pfam" id="PF13302">
    <property type="entry name" value="Acetyltransf_3"/>
    <property type="match status" value="1"/>
</dbReference>
<accession>A0ABT1FZS2</accession>
<feature type="domain" description="N-acetyltransferase" evidence="1">
    <location>
        <begin position="16"/>
        <end position="167"/>
    </location>
</feature>
<keyword evidence="3" id="KW-1185">Reference proteome</keyword>
<comment type="caution">
    <text evidence="2">The sequence shown here is derived from an EMBL/GenBank/DDBJ whole genome shotgun (WGS) entry which is preliminary data.</text>
</comment>
<dbReference type="PANTHER" id="PTHR43610:SF1">
    <property type="entry name" value="N-ACETYLTRANSFERASE DOMAIN-CONTAINING PROTEIN"/>
    <property type="match status" value="1"/>
</dbReference>
<name>A0ABT1FZS2_9CORY</name>
<evidence type="ECO:0000313" key="2">
    <source>
        <dbReference type="EMBL" id="MCP1387279.1"/>
    </source>
</evidence>
<dbReference type="EMBL" id="JAMFTQ010000003">
    <property type="protein sequence ID" value="MCP1387279.1"/>
    <property type="molecule type" value="Genomic_DNA"/>
</dbReference>
<proteinExistence type="predicted"/>
<evidence type="ECO:0000313" key="3">
    <source>
        <dbReference type="Proteomes" id="UP001204000"/>
    </source>
</evidence>
<reference evidence="2" key="1">
    <citation type="submission" date="2022-05" db="EMBL/GenBank/DDBJ databases">
        <title>Corynebacterium sp. TA-R-1 sp. nov., isolated from human feces.</title>
        <authorList>
            <person name="Shamsuzzaman M."/>
            <person name="Dahal R.H."/>
        </authorList>
    </citation>
    <scope>NUCLEOTIDE SEQUENCE</scope>
    <source>
        <strain evidence="2">TA-R-1</strain>
    </source>
</reference>
<dbReference type="InterPro" id="IPR016181">
    <property type="entry name" value="Acyl_CoA_acyltransferase"/>
</dbReference>
<dbReference type="Gene3D" id="3.40.630.30">
    <property type="match status" value="1"/>
</dbReference>
<dbReference type="RefSeq" id="WP_253576428.1">
    <property type="nucleotide sequence ID" value="NZ_JAMFTQ010000003.1"/>
</dbReference>
<protein>
    <submittedName>
        <fullName evidence="2">GNAT family N-acetyltransferase</fullName>
    </submittedName>
</protein>
<sequence>MSSDYFAAPVLANQWVTLEPLAPAHADDLAAAVGQLHTLWYLDHIPAEGDVPAYIDGLLAEKDRVAWAIVAPTGEAVGVTTYLHLDPVNRNLEIGSTWVGAAHQGSRINPAAKLLLLTRAFEELGCLRVEIRTHFMNQQSRRAIEKLGARLDGVLRRHKILASGLVRDTCVYSIVNSEWPEVKAGLAARLR</sequence>
<gene>
    <name evidence="2" type="ORF">M5J20_03630</name>
</gene>
<dbReference type="Proteomes" id="UP001204000">
    <property type="component" value="Unassembled WGS sequence"/>
</dbReference>
<dbReference type="InterPro" id="IPR000182">
    <property type="entry name" value="GNAT_dom"/>
</dbReference>
<organism evidence="2 3">
    <name type="scientific">Corynebacterium stercoris</name>
    <dbReference type="NCBI Taxonomy" id="2943490"/>
    <lineage>
        <taxon>Bacteria</taxon>
        <taxon>Bacillati</taxon>
        <taxon>Actinomycetota</taxon>
        <taxon>Actinomycetes</taxon>
        <taxon>Mycobacteriales</taxon>
        <taxon>Corynebacteriaceae</taxon>
        <taxon>Corynebacterium</taxon>
    </lineage>
</organism>
<dbReference type="SUPFAM" id="SSF55729">
    <property type="entry name" value="Acyl-CoA N-acyltransferases (Nat)"/>
    <property type="match status" value="1"/>
</dbReference>
<evidence type="ECO:0000259" key="1">
    <source>
        <dbReference type="PROSITE" id="PS51186"/>
    </source>
</evidence>
<dbReference type="PROSITE" id="PS51186">
    <property type="entry name" value="GNAT"/>
    <property type="match status" value="1"/>
</dbReference>
<dbReference type="PANTHER" id="PTHR43610">
    <property type="entry name" value="BLL6696 PROTEIN"/>
    <property type="match status" value="1"/>
</dbReference>